<protein>
    <submittedName>
        <fullName evidence="8">NAC family transcription factor 7</fullName>
    </submittedName>
</protein>
<organism evidence="8">
    <name type="scientific">Larix gmelinii var. olgensis</name>
    <dbReference type="NCBI Taxonomy" id="188928"/>
    <lineage>
        <taxon>Eukaryota</taxon>
        <taxon>Viridiplantae</taxon>
        <taxon>Streptophyta</taxon>
        <taxon>Embryophyta</taxon>
        <taxon>Tracheophyta</taxon>
        <taxon>Spermatophyta</taxon>
        <taxon>Pinopsida</taxon>
        <taxon>Pinidae</taxon>
        <taxon>Conifers I</taxon>
        <taxon>Pinales</taxon>
        <taxon>Pinaceae</taxon>
        <taxon>Larix</taxon>
    </lineage>
</organism>
<feature type="domain" description="NAC" evidence="7">
    <location>
        <begin position="12"/>
        <end position="165"/>
    </location>
</feature>
<keyword evidence="5" id="KW-0539">Nucleus</keyword>
<dbReference type="PANTHER" id="PTHR31719:SF94">
    <property type="entry name" value="PROTEIN ATAF2"/>
    <property type="match status" value="1"/>
</dbReference>
<dbReference type="GO" id="GO:0003677">
    <property type="term" value="F:DNA binding"/>
    <property type="evidence" value="ECO:0007669"/>
    <property type="project" value="UniProtKB-KW"/>
</dbReference>
<evidence type="ECO:0000256" key="6">
    <source>
        <dbReference type="SAM" id="MobiDB-lite"/>
    </source>
</evidence>
<dbReference type="InterPro" id="IPR003441">
    <property type="entry name" value="NAC-dom"/>
</dbReference>
<dbReference type="AlphaFoldDB" id="A0AA50AHQ2"/>
<dbReference type="SMR" id="A0AA50AHQ2"/>
<dbReference type="PANTHER" id="PTHR31719">
    <property type="entry name" value="NAC TRANSCRIPTION FACTOR 56"/>
    <property type="match status" value="1"/>
</dbReference>
<dbReference type="PROSITE" id="PS51005">
    <property type="entry name" value="NAC"/>
    <property type="match status" value="1"/>
</dbReference>
<feature type="region of interest" description="Disordered" evidence="6">
    <location>
        <begin position="191"/>
        <end position="214"/>
    </location>
</feature>
<dbReference type="EMBL" id="OQ941819">
    <property type="protein sequence ID" value="WLM68359.1"/>
    <property type="molecule type" value="mRNA"/>
</dbReference>
<evidence type="ECO:0000256" key="5">
    <source>
        <dbReference type="ARBA" id="ARBA00023242"/>
    </source>
</evidence>
<dbReference type="GO" id="GO:0006355">
    <property type="term" value="P:regulation of DNA-templated transcription"/>
    <property type="evidence" value="ECO:0007669"/>
    <property type="project" value="InterPro"/>
</dbReference>
<proteinExistence type="evidence at transcript level"/>
<dbReference type="GO" id="GO:0005634">
    <property type="term" value="C:nucleus"/>
    <property type="evidence" value="ECO:0007669"/>
    <property type="project" value="UniProtKB-SubCell"/>
</dbReference>
<sequence>MGRRNLEADLQLPPGFRFSPTGEELVVHYLWKKAAAQSLPVSIIAEVDLYKYDPWQLPEKALFGEDEWYFFTPRNRKYPNGSRPNRAAGSGYWKATGADKSVTVKGGKKRVGIKKALVFYVGKAPKGSKTNWLMHEYRLADVNRPARKKGNLRLDDWVLCRVYNKKISAEKLALEQKESSDDVPMETIDEHEMENQPTSTSIEHRGSEESKPYSDHLCKLEPSTTSYNAVPPRAFSMNSNICFQNSPAAFSVGTLKAPVQNTAFNPISSSLNHQWTNCNSTDLVSGLHTDSIRSKPSSSLEPISEKGELQSSFRLENFSQEQQQSVFNFSLEDLQNTFDYLDQKTFSDAYQDCSTSLSSSEYLPSFYPNELFH</sequence>
<keyword evidence="3" id="KW-0238">DNA-binding</keyword>
<dbReference type="InterPro" id="IPR036093">
    <property type="entry name" value="NAC_dom_sf"/>
</dbReference>
<reference evidence="8" key="1">
    <citation type="submission" date="2023-05" db="EMBL/GenBank/DDBJ databases">
        <authorList>
            <person name="Cao Q."/>
        </authorList>
    </citation>
    <scope>NUCLEOTIDE SEQUENCE</scope>
</reference>
<dbReference type="FunFam" id="2.170.150.80:FF:000004">
    <property type="entry name" value="NAC transcription factor"/>
    <property type="match status" value="1"/>
</dbReference>
<evidence type="ECO:0000259" key="7">
    <source>
        <dbReference type="PROSITE" id="PS51005"/>
    </source>
</evidence>
<feature type="compositionally biased region" description="Basic and acidic residues" evidence="6">
    <location>
        <begin position="202"/>
        <end position="214"/>
    </location>
</feature>
<dbReference type="Gene3D" id="2.170.150.80">
    <property type="entry name" value="NAC domain"/>
    <property type="match status" value="1"/>
</dbReference>
<evidence type="ECO:0000256" key="1">
    <source>
        <dbReference type="ARBA" id="ARBA00004123"/>
    </source>
</evidence>
<name>A0AA50AHQ2_9CONI</name>
<accession>A0AA50AHQ2</accession>
<evidence type="ECO:0000256" key="2">
    <source>
        <dbReference type="ARBA" id="ARBA00023015"/>
    </source>
</evidence>
<dbReference type="SUPFAM" id="SSF101941">
    <property type="entry name" value="NAC domain"/>
    <property type="match status" value="1"/>
</dbReference>
<comment type="subcellular location">
    <subcellularLocation>
        <location evidence="1">Nucleus</location>
    </subcellularLocation>
</comment>
<evidence type="ECO:0000313" key="8">
    <source>
        <dbReference type="EMBL" id="WLM68359.1"/>
    </source>
</evidence>
<keyword evidence="4" id="KW-0804">Transcription</keyword>
<evidence type="ECO:0000256" key="4">
    <source>
        <dbReference type="ARBA" id="ARBA00023163"/>
    </source>
</evidence>
<dbReference type="Pfam" id="PF02365">
    <property type="entry name" value="NAM"/>
    <property type="match status" value="1"/>
</dbReference>
<evidence type="ECO:0000256" key="3">
    <source>
        <dbReference type="ARBA" id="ARBA00023125"/>
    </source>
</evidence>
<keyword evidence="2" id="KW-0805">Transcription regulation</keyword>